<evidence type="ECO:0000313" key="4">
    <source>
        <dbReference type="WBParaSite" id="SPAL_0001735700.1"/>
    </source>
</evidence>
<feature type="compositionally biased region" description="Polar residues" evidence="1">
    <location>
        <begin position="149"/>
        <end position="159"/>
    </location>
</feature>
<feature type="signal peptide" evidence="2">
    <location>
        <begin position="1"/>
        <end position="21"/>
    </location>
</feature>
<dbReference type="AlphaFoldDB" id="A0A0N5CHP3"/>
<proteinExistence type="predicted"/>
<keyword evidence="3" id="KW-1185">Reference proteome</keyword>
<dbReference type="Proteomes" id="UP000046392">
    <property type="component" value="Unplaced"/>
</dbReference>
<organism evidence="3 4">
    <name type="scientific">Strongyloides papillosus</name>
    <name type="common">Intestinal threadworm</name>
    <dbReference type="NCBI Taxonomy" id="174720"/>
    <lineage>
        <taxon>Eukaryota</taxon>
        <taxon>Metazoa</taxon>
        <taxon>Ecdysozoa</taxon>
        <taxon>Nematoda</taxon>
        <taxon>Chromadorea</taxon>
        <taxon>Rhabditida</taxon>
        <taxon>Tylenchina</taxon>
        <taxon>Panagrolaimomorpha</taxon>
        <taxon>Strongyloidoidea</taxon>
        <taxon>Strongyloididae</taxon>
        <taxon>Strongyloides</taxon>
    </lineage>
</organism>
<dbReference type="STRING" id="174720.A0A0N5CHP3"/>
<feature type="compositionally biased region" description="Low complexity" evidence="1">
    <location>
        <begin position="101"/>
        <end position="118"/>
    </location>
</feature>
<keyword evidence="2" id="KW-0732">Signal</keyword>
<evidence type="ECO:0000256" key="2">
    <source>
        <dbReference type="SAM" id="SignalP"/>
    </source>
</evidence>
<dbReference type="WBParaSite" id="SPAL_0001735700.1">
    <property type="protein sequence ID" value="SPAL_0001735700.1"/>
    <property type="gene ID" value="SPAL_0001735700"/>
</dbReference>
<reference evidence="4" key="1">
    <citation type="submission" date="2017-02" db="UniProtKB">
        <authorList>
            <consortium name="WormBaseParasite"/>
        </authorList>
    </citation>
    <scope>IDENTIFICATION</scope>
</reference>
<feature type="compositionally biased region" description="Polar residues" evidence="1">
    <location>
        <begin position="119"/>
        <end position="133"/>
    </location>
</feature>
<protein>
    <submittedName>
        <fullName evidence="4">Uncharacterized protein</fullName>
    </submittedName>
</protein>
<name>A0A0N5CHP3_STREA</name>
<sequence>MKFFTITVSLIFFTTITFIQGFIYGNPGDENHGCICNPQPPCPPPPTCTPRQVQDCGTKTNPIYYVSRQPLPSYSQQSYSKQSYPQQVSSYASAPLTPRTSQSIPSSYSSSKQTSFMSYPSQPQTQSYDSQLLPSYSAPSKSYLFPQSGYINSPPQQKYTPFDEEKSYSQNIPTPSPQTQPSQEYKYRLKRKFLAGAKIHDSIVKIKVNKTI</sequence>
<feature type="region of interest" description="Disordered" evidence="1">
    <location>
        <begin position="90"/>
        <end position="133"/>
    </location>
</feature>
<evidence type="ECO:0000313" key="3">
    <source>
        <dbReference type="Proteomes" id="UP000046392"/>
    </source>
</evidence>
<feature type="chain" id="PRO_5005895889" evidence="2">
    <location>
        <begin position="22"/>
        <end position="212"/>
    </location>
</feature>
<feature type="region of interest" description="Disordered" evidence="1">
    <location>
        <begin position="147"/>
        <end position="183"/>
    </location>
</feature>
<accession>A0A0N5CHP3</accession>
<evidence type="ECO:0000256" key="1">
    <source>
        <dbReference type="SAM" id="MobiDB-lite"/>
    </source>
</evidence>